<dbReference type="EMBL" id="CCAE010000047">
    <property type="protein sequence ID" value="CDN89585.1"/>
    <property type="molecule type" value="Genomic_DNA"/>
</dbReference>
<dbReference type="GO" id="GO:0009424">
    <property type="term" value="C:bacterial-type flagellum hook"/>
    <property type="evidence" value="ECO:0007669"/>
    <property type="project" value="InterPro"/>
</dbReference>
<dbReference type="InterPro" id="IPR010930">
    <property type="entry name" value="Flg_bb/hook_C_dom"/>
</dbReference>
<gene>
    <name evidence="5" type="ORF">BN948_04024</name>
</gene>
<dbReference type="Proteomes" id="UP000028878">
    <property type="component" value="Unassembled WGS sequence"/>
</dbReference>
<dbReference type="Pfam" id="PF00460">
    <property type="entry name" value="Flg_bb_rod"/>
    <property type="match status" value="1"/>
</dbReference>
<dbReference type="InterPro" id="IPR002371">
    <property type="entry name" value="FlgK"/>
</dbReference>
<dbReference type="AlphaFoldDB" id="A0A1L1PWD6"/>
<proteinExistence type="inferred from homology"/>
<dbReference type="InterPro" id="IPR001444">
    <property type="entry name" value="Flag_bb_rod_N"/>
</dbReference>
<dbReference type="GO" id="GO:0044780">
    <property type="term" value="P:bacterial-type flagellum assembly"/>
    <property type="evidence" value="ECO:0007669"/>
    <property type="project" value="InterPro"/>
</dbReference>
<feature type="domain" description="Flagellar basal-body/hook protein C-terminal" evidence="4">
    <location>
        <begin position="61"/>
        <end position="94"/>
    </location>
</feature>
<accession>A0A1L1PWD6</accession>
<sequence>MIPALSAAASGLQAASLRLESSAHNVANAQTPGFRRQEVQASARAGSGGVDTRVQRSTREGVSLEEEVVDQIAASALFKANAKVVATVDRTLGRWLDEKA</sequence>
<keyword evidence="5" id="KW-0969">Cilium</keyword>
<comment type="similarity">
    <text evidence="1">Belongs to the flagella basal body rod proteins family.</text>
</comment>
<dbReference type="RefSeq" id="WP_009519531.1">
    <property type="nucleotide sequence ID" value="NZ_CCAE010000047.1"/>
</dbReference>
<dbReference type="PANTHER" id="PTHR30033">
    <property type="entry name" value="FLAGELLAR HOOK-ASSOCIATED PROTEIN 1"/>
    <property type="match status" value="1"/>
</dbReference>
<feature type="domain" description="Flagellar basal body rod protein N-terminal" evidence="3">
    <location>
        <begin position="6"/>
        <end position="35"/>
    </location>
</feature>
<evidence type="ECO:0000313" key="6">
    <source>
        <dbReference type="Proteomes" id="UP000028878"/>
    </source>
</evidence>
<keyword evidence="6" id="KW-1185">Reference proteome</keyword>
<protein>
    <submittedName>
        <fullName evidence="5">Flagellar basal body rod protein</fullName>
    </submittedName>
</protein>
<evidence type="ECO:0000259" key="3">
    <source>
        <dbReference type="Pfam" id="PF00460"/>
    </source>
</evidence>
<dbReference type="PANTHER" id="PTHR30033:SF1">
    <property type="entry name" value="FLAGELLAR HOOK-ASSOCIATED PROTEIN 1"/>
    <property type="match status" value="1"/>
</dbReference>
<feature type="region of interest" description="Disordered" evidence="2">
    <location>
        <begin position="28"/>
        <end position="61"/>
    </location>
</feature>
<organism evidence="5 6">
    <name type="scientific">Hydrogenophaga intermedia</name>
    <dbReference type="NCBI Taxonomy" id="65786"/>
    <lineage>
        <taxon>Bacteria</taxon>
        <taxon>Pseudomonadati</taxon>
        <taxon>Pseudomonadota</taxon>
        <taxon>Betaproteobacteria</taxon>
        <taxon>Burkholderiales</taxon>
        <taxon>Comamonadaceae</taxon>
        <taxon>Hydrogenophaga</taxon>
    </lineage>
</organism>
<evidence type="ECO:0000313" key="5">
    <source>
        <dbReference type="EMBL" id="CDN89585.1"/>
    </source>
</evidence>
<evidence type="ECO:0000256" key="2">
    <source>
        <dbReference type="SAM" id="MobiDB-lite"/>
    </source>
</evidence>
<evidence type="ECO:0000259" key="4">
    <source>
        <dbReference type="Pfam" id="PF06429"/>
    </source>
</evidence>
<keyword evidence="5" id="KW-0966">Cell projection</keyword>
<reference evidence="6" key="1">
    <citation type="submission" date="2014-11" db="EMBL/GenBank/DDBJ databases">
        <title>Draft genome sequence of Hydrogenophaga intermedia S1.</title>
        <authorList>
            <person name="Gan H.M."/>
            <person name="Chew T.H."/>
            <person name="Stolz A."/>
        </authorList>
    </citation>
    <scope>NUCLEOTIDE SEQUENCE [LARGE SCALE GENOMIC DNA]</scope>
    <source>
        <strain evidence="6">S1</strain>
    </source>
</reference>
<dbReference type="GO" id="GO:0005198">
    <property type="term" value="F:structural molecule activity"/>
    <property type="evidence" value="ECO:0007669"/>
    <property type="project" value="InterPro"/>
</dbReference>
<keyword evidence="5" id="KW-0282">Flagellum</keyword>
<dbReference type="Pfam" id="PF06429">
    <property type="entry name" value="Flg_bbr_C"/>
    <property type="match status" value="1"/>
</dbReference>
<name>A0A1L1PWD6_HYDIT</name>
<evidence type="ECO:0000256" key="1">
    <source>
        <dbReference type="ARBA" id="ARBA00009677"/>
    </source>
</evidence>